<dbReference type="AlphaFoldDB" id="B2CN81"/>
<dbReference type="CDD" id="cd09275">
    <property type="entry name" value="RNase_HI_RT_DIRS1"/>
    <property type="match status" value="1"/>
</dbReference>
<dbReference type="SUPFAM" id="SSF56672">
    <property type="entry name" value="DNA/RNA polymerases"/>
    <property type="match status" value="1"/>
</dbReference>
<evidence type="ECO:0000259" key="2">
    <source>
        <dbReference type="PROSITE" id="PS50878"/>
    </source>
</evidence>
<dbReference type="EMBL" id="EU528617">
    <property type="protein sequence ID" value="ACB38666.1"/>
    <property type="molecule type" value="Genomic_DNA"/>
</dbReference>
<keyword evidence="3" id="KW-0548">Nucleotidyltransferase</keyword>
<evidence type="ECO:0000256" key="1">
    <source>
        <dbReference type="SAM" id="MobiDB-lite"/>
    </source>
</evidence>
<protein>
    <submittedName>
        <fullName evidence="3">Reverse transcriptase</fullName>
    </submittedName>
</protein>
<dbReference type="PROSITE" id="PS50878">
    <property type="entry name" value="RT_POL"/>
    <property type="match status" value="1"/>
</dbReference>
<dbReference type="InterPro" id="IPR052055">
    <property type="entry name" value="Hepadnavirus_pol/RT"/>
</dbReference>
<organism evidence="3">
    <name type="scientific">Daphnia pulex</name>
    <name type="common">Water flea</name>
    <dbReference type="NCBI Taxonomy" id="6669"/>
    <lineage>
        <taxon>Eukaryota</taxon>
        <taxon>Metazoa</taxon>
        <taxon>Ecdysozoa</taxon>
        <taxon>Arthropoda</taxon>
        <taxon>Crustacea</taxon>
        <taxon>Branchiopoda</taxon>
        <taxon>Diplostraca</taxon>
        <taxon>Cladocera</taxon>
        <taxon>Anomopoda</taxon>
        <taxon>Daphniidae</taxon>
        <taxon>Daphnia</taxon>
    </lineage>
</organism>
<dbReference type="PANTHER" id="PTHR33050:SF7">
    <property type="entry name" value="RIBONUCLEASE H"/>
    <property type="match status" value="1"/>
</dbReference>
<name>B2CN81_DAPPU</name>
<accession>B2CN81</accession>
<dbReference type="CDD" id="cd03714">
    <property type="entry name" value="RT_DIRS1"/>
    <property type="match status" value="1"/>
</dbReference>
<feature type="region of interest" description="Disordered" evidence="1">
    <location>
        <begin position="1"/>
        <end position="62"/>
    </location>
</feature>
<reference evidence="3" key="1">
    <citation type="submission" date="2008-02" db="EMBL/GenBank/DDBJ databases">
        <title>LTR retrotransposons in the genome of Daphnia pulex.</title>
        <authorList>
            <person name="Rho M."/>
            <person name="Schaack S."/>
            <person name="Gao X."/>
            <person name="Kim S."/>
            <person name="Lynch M."/>
            <person name="Tang H."/>
        </authorList>
    </citation>
    <scope>NUCLEOTIDE SEQUENCE</scope>
</reference>
<feature type="compositionally biased region" description="Basic and acidic residues" evidence="1">
    <location>
        <begin position="37"/>
        <end position="50"/>
    </location>
</feature>
<dbReference type="Pfam" id="PF00078">
    <property type="entry name" value="RVT_1"/>
    <property type="match status" value="1"/>
</dbReference>
<sequence>MLREASQDATLAATSRIRPVKRRMAGPPQSNRGPGSRRPDQPQQDSHEGVGSRGGRPQYSNSWLRGGNRYVLTPKVRIESVPVEKVGARLLFFADRWKDITDDLWILEGLSEGVKLDFVNCPVQRSVPGPVAMSREMKKVCDTEVKELLAKQAIVEVTDGSHGFICSLFVIPKKSGGFRPIVNLKPLNQFIQYEHFKMENLDSARFLLRKGDWMVKLDLKDAYLTIPVHPSHQKFLRFKWKGRIFQFKCLAFGLAPAPRIFTKILKAVMGFLRKQGMRLIIYLDDILILNRSREGAAKDFKQVVDLLLQLGFLINWEKTVADPAQKLEYLGLMLDSCRLSFALPSAKALAVKSMCESALAVDSISLREIASIMGNFTWAIPAIPFAQAHFRSMQSYYISRARRAGYDLKTKCVLSAAARLDLQWWISSLKVDRDKLFFPDVTDLEIYTDASLSGWGACCNGVRTRGSWTAADTKKHINELELVGALFAVQAFAAKSSSISIRIYLDNVTAVAYVNHCGGTRSKELTLVSAELTSWCEARDISIEAVHVAGRLNVIADEESRAGPDSGDWKLDPMVFERIQQLWPSDVDVFASPWNAHLPAFISWFPQPGAMATNAFSVNWKGLSGYIFPPFALIFKCIEKIRRERATAVFVCPVWTGQPWFPLLLELVCDVPRLLTSSPVLLTSALGESHPLISSNALHLAAWKLSGDSSKGEDFRRQLSSYSWPAVESTQHQRTSRPGAIGQIGAWENVRIPCQTI</sequence>
<dbReference type="OrthoDB" id="6380429at2759"/>
<dbReference type="InterPro" id="IPR043128">
    <property type="entry name" value="Rev_trsase/Diguanyl_cyclase"/>
</dbReference>
<dbReference type="Gene3D" id="3.30.70.270">
    <property type="match status" value="1"/>
</dbReference>
<feature type="domain" description="Reverse transcriptase" evidence="2">
    <location>
        <begin position="152"/>
        <end position="334"/>
    </location>
</feature>
<keyword evidence="3" id="KW-0808">Transferase</keyword>
<dbReference type="PANTHER" id="PTHR33050">
    <property type="entry name" value="REVERSE TRANSCRIPTASE DOMAIN-CONTAINING PROTEIN"/>
    <property type="match status" value="1"/>
</dbReference>
<dbReference type="GO" id="GO:0003964">
    <property type="term" value="F:RNA-directed DNA polymerase activity"/>
    <property type="evidence" value="ECO:0007669"/>
    <property type="project" value="UniProtKB-KW"/>
</dbReference>
<dbReference type="Gene3D" id="3.10.10.10">
    <property type="entry name" value="HIV Type 1 Reverse Transcriptase, subunit A, domain 1"/>
    <property type="match status" value="1"/>
</dbReference>
<keyword evidence="3" id="KW-0695">RNA-directed DNA polymerase</keyword>
<evidence type="ECO:0000313" key="3">
    <source>
        <dbReference type="EMBL" id="ACB38666.1"/>
    </source>
</evidence>
<proteinExistence type="predicted"/>
<dbReference type="InterPro" id="IPR000477">
    <property type="entry name" value="RT_dom"/>
</dbReference>
<dbReference type="InterPro" id="IPR043502">
    <property type="entry name" value="DNA/RNA_pol_sf"/>
</dbReference>